<dbReference type="Gene3D" id="3.50.50.60">
    <property type="entry name" value="FAD/NAD(P)-binding domain"/>
    <property type="match status" value="1"/>
</dbReference>
<dbReference type="SUPFAM" id="SSF51905">
    <property type="entry name" value="FAD/NAD(P)-binding domain"/>
    <property type="match status" value="1"/>
</dbReference>
<dbReference type="OrthoDB" id="462203at2"/>
<keyword evidence="2" id="KW-0285">Flavoprotein</keyword>
<feature type="binding site" evidence="2">
    <location>
        <position position="346"/>
    </location>
    <ligand>
        <name>L-tryptophan</name>
        <dbReference type="ChEBI" id="CHEBI:57912"/>
    </ligand>
</feature>
<dbReference type="Pfam" id="PF04820">
    <property type="entry name" value="Trp_halogenase"/>
    <property type="match status" value="1"/>
</dbReference>
<gene>
    <name evidence="3" type="ORF">EAH76_14085</name>
</gene>
<evidence type="ECO:0000313" key="3">
    <source>
        <dbReference type="EMBL" id="TPG52969.1"/>
    </source>
</evidence>
<evidence type="ECO:0000256" key="2">
    <source>
        <dbReference type="PIRSR" id="PIRSR011396-2"/>
    </source>
</evidence>
<dbReference type="PANTHER" id="PTHR43747:SF4">
    <property type="entry name" value="FLAVIN-DEPENDENT TRYPTOPHAN HALOGENASE"/>
    <property type="match status" value="1"/>
</dbReference>
<dbReference type="PANTHER" id="PTHR43747">
    <property type="entry name" value="FAD-BINDING PROTEIN"/>
    <property type="match status" value="1"/>
</dbReference>
<proteinExistence type="predicted"/>
<keyword evidence="4" id="KW-1185">Reference proteome</keyword>
<dbReference type="InterPro" id="IPR006905">
    <property type="entry name" value="Flavin_halogenase"/>
</dbReference>
<dbReference type="RefSeq" id="WP_140850895.1">
    <property type="nucleotide sequence ID" value="NZ_RCZC01000003.1"/>
</dbReference>
<dbReference type="InterPro" id="IPR036188">
    <property type="entry name" value="FAD/NAD-bd_sf"/>
</dbReference>
<comment type="caution">
    <text evidence="3">The sequence shown here is derived from an EMBL/GenBank/DDBJ whole genome shotgun (WGS) entry which is preliminary data.</text>
</comment>
<dbReference type="GO" id="GO:0004497">
    <property type="term" value="F:monooxygenase activity"/>
    <property type="evidence" value="ECO:0007669"/>
    <property type="project" value="InterPro"/>
</dbReference>
<dbReference type="InterPro" id="IPR033856">
    <property type="entry name" value="Trp_halogen"/>
</dbReference>
<feature type="binding site" evidence="2">
    <location>
        <position position="84"/>
    </location>
    <ligand>
        <name>7-chloro-L-tryptophan</name>
        <dbReference type="ChEBI" id="CHEBI:58713"/>
    </ligand>
</feature>
<protein>
    <submittedName>
        <fullName evidence="3">Tryptophan 7-halogenase</fullName>
    </submittedName>
</protein>
<reference evidence="3 4" key="1">
    <citation type="journal article" date="2019" name="Environ. Microbiol.">
        <title>Species interactions and distinct microbial communities in high Arctic permafrost affected cryosols are associated with the CH4 and CO2 gas fluxes.</title>
        <authorList>
            <person name="Altshuler I."/>
            <person name="Hamel J."/>
            <person name="Turney S."/>
            <person name="Magnuson E."/>
            <person name="Levesque R."/>
            <person name="Greer C."/>
            <person name="Whyte L.G."/>
        </authorList>
    </citation>
    <scope>NUCLEOTIDE SEQUENCE [LARGE SCALE GENOMIC DNA]</scope>
    <source>
        <strain evidence="3 4">E6.1</strain>
    </source>
</reference>
<dbReference type="GO" id="GO:0000166">
    <property type="term" value="F:nucleotide binding"/>
    <property type="evidence" value="ECO:0007669"/>
    <property type="project" value="UniProtKB-KW"/>
</dbReference>
<sequence length="497" mass="55434">MTAAPSPDQVIKRVVVAGGGTAGWIAAAALAKHLGPLLEIVLVESDEIGTVGVGEATIPTIRTFHRLLELDEREFLRATQATFKLGIAFENWAQDGDRYIHSFGRVGQSIWMGDFQHMWLRGRAAGIADELGAYCFELAAAEAGKFATADDAKINYAYHFDAGLYARYLRAFSEARGVTRIEGKISSVVQNAETGFIEAIELDDGRRVEGDLFVDCTGFRGLLIEQTLRAGYEDWSHWLPTNRALAVQTKAVAPARPYTRAIAHEAGWQWQIPLQHRVGNGLVYCSDHLSDDAAREKLLAQVDGETITEPRLIRYVTGRRKRVWDKNCVALGLASGFVEPLESTSIHLIMIGITRLIQSFPFAGMKESVVRRYNDLAETELERVRDFIILHYHLNERPEPFWQRCATMEIPDTLAQRIALFRESALTPQTADDLFQADSWLQVMLGQRLEPTDYHHMGHVLSDAHLARAFADLKGNIAGAVGRMPTHQAFLDGYCAR</sequence>
<dbReference type="Proteomes" id="UP000319931">
    <property type="component" value="Unassembled WGS sequence"/>
</dbReference>
<evidence type="ECO:0000313" key="4">
    <source>
        <dbReference type="Proteomes" id="UP000319931"/>
    </source>
</evidence>
<accession>A0A502FUA5</accession>
<feature type="binding site" evidence="2">
    <location>
        <position position="333"/>
    </location>
    <ligand>
        <name>FAD</name>
        <dbReference type="ChEBI" id="CHEBI:57692"/>
    </ligand>
</feature>
<keyword evidence="2" id="KW-0547">Nucleotide-binding</keyword>
<dbReference type="AlphaFoldDB" id="A0A502FUA5"/>
<organism evidence="3 4">
    <name type="scientific">Sphingomonas glacialis</name>
    <dbReference type="NCBI Taxonomy" id="658225"/>
    <lineage>
        <taxon>Bacteria</taxon>
        <taxon>Pseudomonadati</taxon>
        <taxon>Pseudomonadota</taxon>
        <taxon>Alphaproteobacteria</taxon>
        <taxon>Sphingomonadales</taxon>
        <taxon>Sphingomonadaceae</taxon>
        <taxon>Sphingomonas</taxon>
    </lineage>
</organism>
<feature type="binding site" evidence="2">
    <location>
        <position position="342"/>
    </location>
    <ligand>
        <name>L-tryptophan</name>
        <dbReference type="ChEBI" id="CHEBI:57912"/>
    </ligand>
</feature>
<name>A0A502FUA5_9SPHN</name>
<dbReference type="PIRSF" id="PIRSF011396">
    <property type="entry name" value="Trp_halogenase"/>
    <property type="match status" value="1"/>
</dbReference>
<keyword evidence="2" id="KW-0274">FAD</keyword>
<feature type="active site" evidence="1">
    <location>
        <position position="84"/>
    </location>
</feature>
<dbReference type="EMBL" id="RCZC01000003">
    <property type="protein sequence ID" value="TPG52969.1"/>
    <property type="molecule type" value="Genomic_DNA"/>
</dbReference>
<feature type="binding site" evidence="2">
    <location>
        <begin position="19"/>
        <end position="22"/>
    </location>
    <ligand>
        <name>FAD</name>
        <dbReference type="ChEBI" id="CHEBI:57692"/>
    </ligand>
</feature>
<evidence type="ECO:0000256" key="1">
    <source>
        <dbReference type="PIRSR" id="PIRSR011396-1"/>
    </source>
</evidence>
<dbReference type="InterPro" id="IPR050816">
    <property type="entry name" value="Flavin-dep_Halogenase_NPB"/>
</dbReference>